<dbReference type="Pfam" id="PF00176">
    <property type="entry name" value="SNF2-rel_dom"/>
    <property type="match status" value="1"/>
</dbReference>
<evidence type="ECO:0000256" key="4">
    <source>
        <dbReference type="SAM" id="MobiDB-lite"/>
    </source>
</evidence>
<organism evidence="6 7">
    <name type="scientific">Macrolepiota fuliginosa MF-IS2</name>
    <dbReference type="NCBI Taxonomy" id="1400762"/>
    <lineage>
        <taxon>Eukaryota</taxon>
        <taxon>Fungi</taxon>
        <taxon>Dikarya</taxon>
        <taxon>Basidiomycota</taxon>
        <taxon>Agaricomycotina</taxon>
        <taxon>Agaricomycetes</taxon>
        <taxon>Agaricomycetidae</taxon>
        <taxon>Agaricales</taxon>
        <taxon>Agaricineae</taxon>
        <taxon>Agaricaceae</taxon>
        <taxon>Macrolepiota</taxon>
    </lineage>
</organism>
<dbReference type="PROSITE" id="PS51194">
    <property type="entry name" value="HELICASE_CTER"/>
    <property type="match status" value="1"/>
</dbReference>
<keyword evidence="1" id="KW-0547">Nucleotide-binding</keyword>
<dbReference type="GO" id="GO:0005524">
    <property type="term" value="F:ATP binding"/>
    <property type="evidence" value="ECO:0007669"/>
    <property type="project" value="UniProtKB-KW"/>
</dbReference>
<dbReference type="OrthoDB" id="2801544at2759"/>
<dbReference type="GO" id="GO:0008094">
    <property type="term" value="F:ATP-dependent activity, acting on DNA"/>
    <property type="evidence" value="ECO:0007669"/>
    <property type="project" value="TreeGrafter"/>
</dbReference>
<evidence type="ECO:0000313" key="7">
    <source>
        <dbReference type="Proteomes" id="UP000807342"/>
    </source>
</evidence>
<feature type="domain" description="Helicase C-terminal" evidence="5">
    <location>
        <begin position="924"/>
        <end position="1077"/>
    </location>
</feature>
<dbReference type="SMART" id="SM00487">
    <property type="entry name" value="DEXDc"/>
    <property type="match status" value="1"/>
</dbReference>
<reference evidence="6" key="1">
    <citation type="submission" date="2020-11" db="EMBL/GenBank/DDBJ databases">
        <authorList>
            <consortium name="DOE Joint Genome Institute"/>
            <person name="Ahrendt S."/>
            <person name="Riley R."/>
            <person name="Andreopoulos W."/>
            <person name="Labutti K."/>
            <person name="Pangilinan J."/>
            <person name="Ruiz-Duenas F.J."/>
            <person name="Barrasa J.M."/>
            <person name="Sanchez-Garcia M."/>
            <person name="Camarero S."/>
            <person name="Miyauchi S."/>
            <person name="Serrano A."/>
            <person name="Linde D."/>
            <person name="Babiker R."/>
            <person name="Drula E."/>
            <person name="Ayuso-Fernandez I."/>
            <person name="Pacheco R."/>
            <person name="Padilla G."/>
            <person name="Ferreira P."/>
            <person name="Barriuso J."/>
            <person name="Kellner H."/>
            <person name="Castanera R."/>
            <person name="Alfaro M."/>
            <person name="Ramirez L."/>
            <person name="Pisabarro A.G."/>
            <person name="Kuo A."/>
            <person name="Tritt A."/>
            <person name="Lipzen A."/>
            <person name="He G."/>
            <person name="Yan M."/>
            <person name="Ng V."/>
            <person name="Cullen D."/>
            <person name="Martin F."/>
            <person name="Rosso M.-N."/>
            <person name="Henrissat B."/>
            <person name="Hibbett D."/>
            <person name="Martinez A.T."/>
            <person name="Grigoriev I.V."/>
        </authorList>
    </citation>
    <scope>NUCLEOTIDE SEQUENCE</scope>
    <source>
        <strain evidence="6">MF-IS2</strain>
    </source>
</reference>
<dbReference type="AlphaFoldDB" id="A0A9P6C5P8"/>
<name>A0A9P6C5P8_9AGAR</name>
<dbReference type="InterPro" id="IPR014001">
    <property type="entry name" value="Helicase_ATP-bd"/>
</dbReference>
<evidence type="ECO:0000313" key="6">
    <source>
        <dbReference type="EMBL" id="KAF9449589.1"/>
    </source>
</evidence>
<evidence type="ECO:0000256" key="3">
    <source>
        <dbReference type="ARBA" id="ARBA00022840"/>
    </source>
</evidence>
<dbReference type="Proteomes" id="UP000807342">
    <property type="component" value="Unassembled WGS sequence"/>
</dbReference>
<dbReference type="PANTHER" id="PTHR45626">
    <property type="entry name" value="TRANSCRIPTION TERMINATION FACTOR 2-RELATED"/>
    <property type="match status" value="1"/>
</dbReference>
<dbReference type="Gene3D" id="3.40.50.300">
    <property type="entry name" value="P-loop containing nucleotide triphosphate hydrolases"/>
    <property type="match status" value="1"/>
</dbReference>
<dbReference type="InterPro" id="IPR050628">
    <property type="entry name" value="SNF2_RAD54_helicase_TF"/>
</dbReference>
<feature type="compositionally biased region" description="Basic and acidic residues" evidence="4">
    <location>
        <begin position="1155"/>
        <end position="1168"/>
    </location>
</feature>
<dbReference type="InterPro" id="IPR000330">
    <property type="entry name" value="SNF2_N"/>
</dbReference>
<evidence type="ECO:0000259" key="5">
    <source>
        <dbReference type="PROSITE" id="PS51194"/>
    </source>
</evidence>
<dbReference type="SUPFAM" id="SSF52540">
    <property type="entry name" value="P-loop containing nucleoside triphosphate hydrolases"/>
    <property type="match status" value="2"/>
</dbReference>
<dbReference type="CDD" id="cd18793">
    <property type="entry name" value="SF2_C_SNF"/>
    <property type="match status" value="1"/>
</dbReference>
<accession>A0A9P6C5P8</accession>
<dbReference type="InterPro" id="IPR038718">
    <property type="entry name" value="SNF2-like_sf"/>
</dbReference>
<evidence type="ECO:0000256" key="2">
    <source>
        <dbReference type="ARBA" id="ARBA00022801"/>
    </source>
</evidence>
<dbReference type="Gene3D" id="3.40.50.10810">
    <property type="entry name" value="Tandem AAA-ATPase domain"/>
    <property type="match status" value="1"/>
</dbReference>
<dbReference type="SMART" id="SM00490">
    <property type="entry name" value="HELICc"/>
    <property type="match status" value="1"/>
</dbReference>
<dbReference type="GO" id="GO:0016787">
    <property type="term" value="F:hydrolase activity"/>
    <property type="evidence" value="ECO:0007669"/>
    <property type="project" value="UniProtKB-KW"/>
</dbReference>
<evidence type="ECO:0000256" key="1">
    <source>
        <dbReference type="ARBA" id="ARBA00022741"/>
    </source>
</evidence>
<comment type="caution">
    <text evidence="6">The sequence shown here is derived from an EMBL/GenBank/DDBJ whole genome shotgun (WGS) entry which is preliminary data.</text>
</comment>
<keyword evidence="7" id="KW-1185">Reference proteome</keyword>
<dbReference type="Pfam" id="PF00271">
    <property type="entry name" value="Helicase_C"/>
    <property type="match status" value="1"/>
</dbReference>
<feature type="region of interest" description="Disordered" evidence="4">
    <location>
        <begin position="1102"/>
        <end position="1174"/>
    </location>
</feature>
<feature type="region of interest" description="Disordered" evidence="4">
    <location>
        <begin position="502"/>
        <end position="525"/>
    </location>
</feature>
<sequence>MLRIYFVPVDLKNVKGRLHHSNRTGSSLYIGQSGLRELIPKVSRSREQWYGLPCENSAGFRSLIHAPPPQDGRTLAEIYSDLASPEVDASNPCNEAVARLLNHKDNLEGFGFRSVLYQYQRRSIAAMITHELDPHTVPDPLYIPLSTLNGKDFYFQPQTMEIAAERGMVAQTRGGLLCEELGTGKTVMVLGLILSTLNQLPSPPETVAVPPVILTALAFKYFPSGPYAAARRAILFGNPIADPSSSQVPSLVELMLHYARTKPFPDIPSSRTPKGWKKFERRVELENKFEMTSLNNLLQKNVPFYPHSPEETDDSRSYRRRIAVPPRIMYLSAATLVVVPPNLLSQWDREINKHCERLLRVLVLRSGTKMPSARVLASDYDIILMTYNRYTAEAAHKDISKLHTLPACTCPDIPGSRIPDCKCPTPQGVSPLLQVRWKRLVIDEGHVSASLSTNLMHFTKSLSVERRWIVTGTPTTNLLGLSLGKDTISEFTLHTETLQYPGEREGDLEDLSSGDTPEGGDSPAQPVIKQRIWNKYDREDMNKLDNMITHFIAVPHFIANPRLLHTHLHQPLMNKDGPRPGSIQMLNQVMQMIMIRHKVEDVEKDIALPPVIHESILLDLDPIVVKSYNALQATIAINAIDSQRTDQDYLFHPRNTDYLQITVKNMSQLMFWSVDETLYNVDQLVQNARSTVDRALQRNMPQEDIQLVEEAFRHIQIAASDPLWRRIQTHEDVPYRIYKMSRTVFNAWTRTPESSSPTNPTLIGLLHADRLLKLHDLITSRPLASKDVIIQQGAEVAETDMELRKAFEDTYKRSKNKHNRKYTHVGTKPGAAAGSDATEVHAGFMVENAAKKAAAPDTLKEMRKELDQSLAKLEKDDDDDVKGDTSAAPGPTDSVDPSTGSAPSVLLRSSVLADVVVGSSNSSKLNYIINEVMEHSADEKILIFSDSELTLAHVSEALELIQVKFLRFTTQIQPQVREQLVLTFETSETYRVFLMELKHGARGLNLISASRVIFCEPVWQADVESQAIKRAHRIGQTRSITVKTLAIRGTAEENMVERRTLFKGSHDKIPKLIEESGMRHFIANPKFLTHKPERLPTAEFPLIHFPRQPPPSSTGALRIDIPALQPPPSPSPGSASSSGQKRVFTEDPPQELDISDDKAERPPPEKKQKAVHFG</sequence>
<dbReference type="GO" id="GO:0006281">
    <property type="term" value="P:DNA repair"/>
    <property type="evidence" value="ECO:0007669"/>
    <property type="project" value="TreeGrafter"/>
</dbReference>
<dbReference type="InterPro" id="IPR027417">
    <property type="entry name" value="P-loop_NTPase"/>
</dbReference>
<keyword evidence="3" id="KW-0067">ATP-binding</keyword>
<dbReference type="GO" id="GO:0005634">
    <property type="term" value="C:nucleus"/>
    <property type="evidence" value="ECO:0007669"/>
    <property type="project" value="TreeGrafter"/>
</dbReference>
<dbReference type="InterPro" id="IPR001650">
    <property type="entry name" value="Helicase_C-like"/>
</dbReference>
<dbReference type="PANTHER" id="PTHR45626:SF51">
    <property type="entry name" value="SNF2-RELATED DOMAIN-CONTAINING PROTEIN"/>
    <property type="match status" value="1"/>
</dbReference>
<protein>
    <recommendedName>
        <fullName evidence="5">Helicase C-terminal domain-containing protein</fullName>
    </recommendedName>
</protein>
<feature type="region of interest" description="Disordered" evidence="4">
    <location>
        <begin position="872"/>
        <end position="901"/>
    </location>
</feature>
<dbReference type="EMBL" id="MU151126">
    <property type="protein sequence ID" value="KAF9449589.1"/>
    <property type="molecule type" value="Genomic_DNA"/>
</dbReference>
<keyword evidence="2" id="KW-0378">Hydrolase</keyword>
<proteinExistence type="predicted"/>
<dbReference type="InterPro" id="IPR049730">
    <property type="entry name" value="SNF2/RAD54-like_C"/>
</dbReference>
<gene>
    <name evidence="6" type="ORF">P691DRAFT_702942</name>
</gene>